<reference evidence="2" key="1">
    <citation type="submission" date="2018-12" db="EMBL/GenBank/DDBJ databases">
        <title>Bacillus chawlae sp. nov., Bacillus glennii sp. nov., and Bacillus saganii sp. nov. Isolated from the Vehicle Assembly Building at Kennedy Space Center where the Viking Spacecraft were Assembled.</title>
        <authorList>
            <person name="Seuylemezian A."/>
            <person name="Vaishampayan P."/>
        </authorList>
    </citation>
    <scope>NUCLEOTIDE SEQUENCE [LARGE SCALE GENOMIC DNA]</scope>
    <source>
        <strain evidence="2">DSM 13966</strain>
    </source>
</reference>
<evidence type="ECO:0000313" key="1">
    <source>
        <dbReference type="EMBL" id="RSD29591.1"/>
    </source>
</evidence>
<dbReference type="RefSeq" id="WP_125478024.1">
    <property type="nucleotide sequence ID" value="NZ_RSFW01000001.1"/>
</dbReference>
<dbReference type="EMBL" id="RSFW01000001">
    <property type="protein sequence ID" value="RSD29591.1"/>
    <property type="molecule type" value="Genomic_DNA"/>
</dbReference>
<gene>
    <name evidence="1" type="ORF">EJA10_00330</name>
</gene>
<comment type="caution">
    <text evidence="1">The sequence shown here is derived from an EMBL/GenBank/DDBJ whole genome shotgun (WGS) entry which is preliminary data.</text>
</comment>
<accession>A0A3R9EAE8</accession>
<protein>
    <submittedName>
        <fullName evidence="1">Uncharacterized protein</fullName>
    </submittedName>
</protein>
<name>A0A3R9EAE8_9BACI</name>
<sequence>MKKRLLLYGSAAILLLTVLIAMDRYKLYKEEKPPLPIVTIEGEEIPVVMGTYHWRGTRKTAEEPIKLLAGLNATKARERQRLKVIFPADRNPSAITITQVNSVPGGEKLAAEGDTILVPKSQTLQNLHFQITAGWDKEYKSFSTYYVKLMVEDLPHFYDFLSKDPEKLSVLAIVPRGESEKYDIPEEIKAQLDSFHMSDDLEGLKKKYPELTSDTIPVYMIFDTGELQSTYLDKEGLILRLTDDGRD</sequence>
<dbReference type="OrthoDB" id="2855280at2"/>
<evidence type="ECO:0000313" key="2">
    <source>
        <dbReference type="Proteomes" id="UP000279911"/>
    </source>
</evidence>
<organism evidence="1 2">
    <name type="scientific">Mesobacillus subterraneus</name>
    <dbReference type="NCBI Taxonomy" id="285983"/>
    <lineage>
        <taxon>Bacteria</taxon>
        <taxon>Bacillati</taxon>
        <taxon>Bacillota</taxon>
        <taxon>Bacilli</taxon>
        <taxon>Bacillales</taxon>
        <taxon>Bacillaceae</taxon>
        <taxon>Mesobacillus</taxon>
    </lineage>
</organism>
<dbReference type="Proteomes" id="UP000279911">
    <property type="component" value="Unassembled WGS sequence"/>
</dbReference>
<proteinExistence type="predicted"/>
<dbReference type="AlphaFoldDB" id="A0A3R9EAE8"/>